<comment type="similarity">
    <text evidence="2">Belongs to the major facilitator superfamily. Set transporter family.</text>
</comment>
<evidence type="ECO:0000313" key="11">
    <source>
        <dbReference type="EMBL" id="GAK69501.1"/>
    </source>
</evidence>
<feature type="transmembrane region" description="Helical" evidence="9">
    <location>
        <begin position="148"/>
        <end position="168"/>
    </location>
</feature>
<dbReference type="PROSITE" id="PS50850">
    <property type="entry name" value="MFS"/>
    <property type="match status" value="1"/>
</dbReference>
<keyword evidence="6 9" id="KW-0812">Transmembrane</keyword>
<dbReference type="InterPro" id="IPR011701">
    <property type="entry name" value="MFS"/>
</dbReference>
<protein>
    <submittedName>
        <fullName evidence="11">Putative major facilitator superfamily transporter</fullName>
    </submittedName>
</protein>
<dbReference type="SUPFAM" id="SSF103473">
    <property type="entry name" value="MFS general substrate transporter"/>
    <property type="match status" value="1"/>
</dbReference>
<gene>
    <name evidence="11" type="ORF">RRU01S_07_00260</name>
</gene>
<evidence type="ECO:0000256" key="3">
    <source>
        <dbReference type="ARBA" id="ARBA00022448"/>
    </source>
</evidence>
<keyword evidence="5" id="KW-0762">Sugar transport</keyword>
<evidence type="ECO:0000256" key="8">
    <source>
        <dbReference type="ARBA" id="ARBA00023136"/>
    </source>
</evidence>
<evidence type="ECO:0000256" key="4">
    <source>
        <dbReference type="ARBA" id="ARBA00022475"/>
    </source>
</evidence>
<comment type="caution">
    <text evidence="11">The sequence shown here is derived from an EMBL/GenBank/DDBJ whole genome shotgun (WGS) entry which is preliminary data.</text>
</comment>
<dbReference type="GO" id="GO:0005886">
    <property type="term" value="C:plasma membrane"/>
    <property type="evidence" value="ECO:0007669"/>
    <property type="project" value="UniProtKB-SubCell"/>
</dbReference>
<evidence type="ECO:0000259" key="10">
    <source>
        <dbReference type="PROSITE" id="PS50850"/>
    </source>
</evidence>
<feature type="transmembrane region" description="Helical" evidence="9">
    <location>
        <begin position="373"/>
        <end position="394"/>
    </location>
</feature>
<dbReference type="Proteomes" id="UP000028701">
    <property type="component" value="Unassembled WGS sequence"/>
</dbReference>
<evidence type="ECO:0000256" key="7">
    <source>
        <dbReference type="ARBA" id="ARBA00022989"/>
    </source>
</evidence>
<dbReference type="OrthoDB" id="1491684at2"/>
<proteinExistence type="inferred from homology"/>
<evidence type="ECO:0000256" key="2">
    <source>
        <dbReference type="ARBA" id="ARBA00006523"/>
    </source>
</evidence>
<dbReference type="InterPro" id="IPR020846">
    <property type="entry name" value="MFS_dom"/>
</dbReference>
<feature type="transmembrane region" description="Helical" evidence="9">
    <location>
        <begin position="82"/>
        <end position="100"/>
    </location>
</feature>
<name>A0A081CS55_9HYPH</name>
<feature type="transmembrane region" description="Helical" evidence="9">
    <location>
        <begin position="286"/>
        <end position="306"/>
    </location>
</feature>
<dbReference type="Pfam" id="PF07690">
    <property type="entry name" value="MFS_1"/>
    <property type="match status" value="1"/>
</dbReference>
<evidence type="ECO:0000256" key="9">
    <source>
        <dbReference type="SAM" id="Phobius"/>
    </source>
</evidence>
<organism evidence="11 12">
    <name type="scientific">Agrobacterium rubi TR3 = NBRC 13261</name>
    <dbReference type="NCBI Taxonomy" id="1368415"/>
    <lineage>
        <taxon>Bacteria</taxon>
        <taxon>Pseudomonadati</taxon>
        <taxon>Pseudomonadota</taxon>
        <taxon>Alphaproteobacteria</taxon>
        <taxon>Hyphomicrobiales</taxon>
        <taxon>Rhizobiaceae</taxon>
        <taxon>Rhizobium/Agrobacterium group</taxon>
        <taxon>Agrobacterium</taxon>
    </lineage>
</organism>
<keyword evidence="3" id="KW-0813">Transport</keyword>
<feature type="transmembrane region" description="Helical" evidence="9">
    <location>
        <begin position="106"/>
        <end position="127"/>
    </location>
</feature>
<feature type="transmembrane region" description="Helical" evidence="9">
    <location>
        <begin position="312"/>
        <end position="334"/>
    </location>
</feature>
<feature type="transmembrane region" description="Helical" evidence="9">
    <location>
        <begin position="48"/>
        <end position="70"/>
    </location>
</feature>
<dbReference type="Gene3D" id="1.20.1250.20">
    <property type="entry name" value="MFS general substrate transporter like domains"/>
    <property type="match status" value="2"/>
</dbReference>
<dbReference type="PANTHER" id="PTHR23535">
    <property type="entry name" value="SUGAR EFFLUX TRANSPORTER A-RELATED"/>
    <property type="match status" value="1"/>
</dbReference>
<accession>A0A081CS55</accession>
<sequence>MRAALSTVIRNPSIRVGALAILFFGFSNAATAPYQAVIGIRELGLSDGVYSLLMLVAAVINVSASVLMGIVADRLGEYRKPMLCIALFGISGYFLVYFAANAPAFIAAKLLLLPIFGAMNSLIFAHVRADARGLSPKEMISVNSIMRATISLSWVLVPGIVGIVLAASNTMLSAFLLSGIFATICFLLVAVYLPKTATPVVRNGEARFGLVASLGEICAPRVLLRVISIALICSMLHLNDFVRALIITGQARGTVTDIGIVVGIVAGLEIVFIIMWGIVERRSTQRMTLATGAVIYAVYLVLQGFATQPWHIYAQTLISGLGAAAIISIPITYLQELIADRPGLGSSLIAVNIFLSAGIGSLVFAIGTYVSDYAGASILGAVFGLAGIVMLFVLDGTRRTR</sequence>
<dbReference type="RefSeq" id="WP_045229594.1">
    <property type="nucleotide sequence ID" value="NZ_BBJU01000007.1"/>
</dbReference>
<comment type="subcellular location">
    <subcellularLocation>
        <location evidence="1">Cell membrane</location>
        <topology evidence="1">Multi-pass membrane protein</topology>
    </subcellularLocation>
</comment>
<feature type="transmembrane region" description="Helical" evidence="9">
    <location>
        <begin position="258"/>
        <end position="279"/>
    </location>
</feature>
<feature type="domain" description="Major facilitator superfamily (MFS) profile" evidence="10">
    <location>
        <begin position="13"/>
        <end position="398"/>
    </location>
</feature>
<dbReference type="eggNOG" id="COG2211">
    <property type="taxonomic scope" value="Bacteria"/>
</dbReference>
<feature type="transmembrane region" description="Helical" evidence="9">
    <location>
        <begin position="346"/>
        <end position="367"/>
    </location>
</feature>
<evidence type="ECO:0000313" key="12">
    <source>
        <dbReference type="Proteomes" id="UP000028701"/>
    </source>
</evidence>
<dbReference type="InterPro" id="IPR036259">
    <property type="entry name" value="MFS_trans_sf"/>
</dbReference>
<reference evidence="11 12" key="1">
    <citation type="submission" date="2014-08" db="EMBL/GenBank/DDBJ databases">
        <title>Whole genome shotgun sequence of Rhizobium rubi NBRC 13261.</title>
        <authorList>
            <person name="Katano-Makiyama Y."/>
            <person name="Hosoyama A."/>
            <person name="Hashimoto M."/>
            <person name="Hosoyama Y."/>
            <person name="Noguchi M."/>
            <person name="Tsuchikane K."/>
            <person name="Uohara A."/>
            <person name="Ohji S."/>
            <person name="Ichikawa N."/>
            <person name="Kimura A."/>
            <person name="Yamazoe A."/>
            <person name="Fujita N."/>
        </authorList>
    </citation>
    <scope>NUCLEOTIDE SEQUENCE [LARGE SCALE GENOMIC DNA]</scope>
    <source>
        <strain evidence="11 12">NBRC 13261</strain>
    </source>
</reference>
<dbReference type="AlphaFoldDB" id="A0A081CS55"/>
<keyword evidence="8 9" id="KW-0472">Membrane</keyword>
<keyword evidence="4" id="KW-1003">Cell membrane</keyword>
<evidence type="ECO:0000256" key="1">
    <source>
        <dbReference type="ARBA" id="ARBA00004651"/>
    </source>
</evidence>
<evidence type="ECO:0000256" key="6">
    <source>
        <dbReference type="ARBA" id="ARBA00022692"/>
    </source>
</evidence>
<evidence type="ECO:0000256" key="5">
    <source>
        <dbReference type="ARBA" id="ARBA00022597"/>
    </source>
</evidence>
<dbReference type="PANTHER" id="PTHR23535:SF2">
    <property type="entry name" value="SUGAR EFFLUX TRANSPORTER A-RELATED"/>
    <property type="match status" value="1"/>
</dbReference>
<feature type="transmembrane region" description="Helical" evidence="9">
    <location>
        <begin position="222"/>
        <end position="238"/>
    </location>
</feature>
<feature type="transmembrane region" description="Helical" evidence="9">
    <location>
        <begin position="174"/>
        <end position="193"/>
    </location>
</feature>
<keyword evidence="7 9" id="KW-1133">Transmembrane helix</keyword>
<dbReference type="GO" id="GO:0022857">
    <property type="term" value="F:transmembrane transporter activity"/>
    <property type="evidence" value="ECO:0007669"/>
    <property type="project" value="InterPro"/>
</dbReference>
<dbReference type="EMBL" id="BBJU01000007">
    <property type="protein sequence ID" value="GAK69501.1"/>
    <property type="molecule type" value="Genomic_DNA"/>
</dbReference>